<protein>
    <submittedName>
        <fullName evidence="1">Uncharacterized protein</fullName>
    </submittedName>
</protein>
<dbReference type="AlphaFoldDB" id="A0A3P7UP55"/>
<accession>A0A3P7UP55</accession>
<organism evidence="1 2">
    <name type="scientific">Haemonchus placei</name>
    <name type="common">Barber's pole worm</name>
    <dbReference type="NCBI Taxonomy" id="6290"/>
    <lineage>
        <taxon>Eukaryota</taxon>
        <taxon>Metazoa</taxon>
        <taxon>Ecdysozoa</taxon>
        <taxon>Nematoda</taxon>
        <taxon>Chromadorea</taxon>
        <taxon>Rhabditida</taxon>
        <taxon>Rhabditina</taxon>
        <taxon>Rhabditomorpha</taxon>
        <taxon>Strongyloidea</taxon>
        <taxon>Trichostrongylidae</taxon>
        <taxon>Haemonchus</taxon>
    </lineage>
</organism>
<dbReference type="EMBL" id="UZAF01016773">
    <property type="protein sequence ID" value="VDO33709.1"/>
    <property type="molecule type" value="Genomic_DNA"/>
</dbReference>
<keyword evidence="2" id="KW-1185">Reference proteome</keyword>
<sequence>MKRSFYPCSICKHRLSANFILSSEKAGVEASVVSVEALTLTESIRIAVGATITTKRHSITKLAF</sequence>
<proteinExistence type="predicted"/>
<evidence type="ECO:0000313" key="1">
    <source>
        <dbReference type="EMBL" id="VDO33709.1"/>
    </source>
</evidence>
<gene>
    <name evidence="1" type="ORF">HPLM_LOCUS8047</name>
</gene>
<reference evidence="1 2" key="1">
    <citation type="submission" date="2018-11" db="EMBL/GenBank/DDBJ databases">
        <authorList>
            <consortium name="Pathogen Informatics"/>
        </authorList>
    </citation>
    <scope>NUCLEOTIDE SEQUENCE [LARGE SCALE GENOMIC DNA]</scope>
    <source>
        <strain evidence="1 2">MHpl1</strain>
    </source>
</reference>
<dbReference type="Proteomes" id="UP000268014">
    <property type="component" value="Unassembled WGS sequence"/>
</dbReference>
<name>A0A3P7UP55_HAEPC</name>
<evidence type="ECO:0000313" key="2">
    <source>
        <dbReference type="Proteomes" id="UP000268014"/>
    </source>
</evidence>